<evidence type="ECO:0000313" key="3">
    <source>
        <dbReference type="EMBL" id="CAK8673739.1"/>
    </source>
</evidence>
<reference evidence="3 4" key="1">
    <citation type="submission" date="2024-02" db="EMBL/GenBank/DDBJ databases">
        <authorList>
            <person name="Daric V."/>
            <person name="Darras S."/>
        </authorList>
    </citation>
    <scope>NUCLEOTIDE SEQUENCE [LARGE SCALE GENOMIC DNA]</scope>
</reference>
<sequence length="99" mass="11023">MAEIDRPWDDATIASEQVGKKDVIQFLQANAAQRFLADQKLQGSLKNVVKTSKKDNLVKAYNEMFAKKAFKGSEYDVPMENVSTATAALTLGEKKQKKN</sequence>
<dbReference type="EMBL" id="CAWYQH010000002">
    <property type="protein sequence ID" value="CAK8673739.1"/>
    <property type="molecule type" value="Genomic_DNA"/>
</dbReference>
<keyword evidence="4" id="KW-1185">Reference proteome</keyword>
<accession>A0ABP0F205</accession>
<dbReference type="PANTHER" id="PTHR46493">
    <property type="entry name" value="PEPTIDYL-PROLYL CIS-TRANS ISOMERASE FKBP3"/>
    <property type="match status" value="1"/>
</dbReference>
<dbReference type="CDD" id="cd21063">
    <property type="entry name" value="BTHB_FKBP25"/>
    <property type="match status" value="1"/>
</dbReference>
<dbReference type="InterPro" id="IPR043368">
    <property type="entry name" value="FKBP3"/>
</dbReference>
<keyword evidence="1" id="KW-0597">Phosphoprotein</keyword>
<comment type="caution">
    <text evidence="3">The sequence shown here is derived from an EMBL/GenBank/DDBJ whole genome shotgun (WGS) entry which is preliminary data.</text>
</comment>
<dbReference type="InterPro" id="IPR041200">
    <property type="entry name" value="FKBP3_BTHB"/>
</dbReference>
<dbReference type="Proteomes" id="UP001642483">
    <property type="component" value="Unassembled WGS sequence"/>
</dbReference>
<dbReference type="Pfam" id="PF18410">
    <property type="entry name" value="BTHB"/>
    <property type="match status" value="1"/>
</dbReference>
<dbReference type="PANTHER" id="PTHR46493:SF1">
    <property type="entry name" value="PEPTIDYL-PROLYL CIS-TRANS ISOMERASE FKBP3"/>
    <property type="match status" value="1"/>
</dbReference>
<feature type="domain" description="FKBP3 basic tilted helix bundle" evidence="2">
    <location>
        <begin position="6"/>
        <end position="74"/>
    </location>
</feature>
<organism evidence="3 4">
    <name type="scientific">Clavelina lepadiformis</name>
    <name type="common">Light-bulb sea squirt</name>
    <name type="synonym">Ascidia lepadiformis</name>
    <dbReference type="NCBI Taxonomy" id="159417"/>
    <lineage>
        <taxon>Eukaryota</taxon>
        <taxon>Metazoa</taxon>
        <taxon>Chordata</taxon>
        <taxon>Tunicata</taxon>
        <taxon>Ascidiacea</taxon>
        <taxon>Aplousobranchia</taxon>
        <taxon>Clavelinidae</taxon>
        <taxon>Clavelina</taxon>
    </lineage>
</organism>
<evidence type="ECO:0000259" key="2">
    <source>
        <dbReference type="Pfam" id="PF18410"/>
    </source>
</evidence>
<gene>
    <name evidence="3" type="ORF">CVLEPA_LOCUS3500</name>
</gene>
<evidence type="ECO:0000313" key="4">
    <source>
        <dbReference type="Proteomes" id="UP001642483"/>
    </source>
</evidence>
<protein>
    <recommendedName>
        <fullName evidence="2">FKBP3 basic tilted helix bundle domain-containing protein</fullName>
    </recommendedName>
</protein>
<dbReference type="Gene3D" id="1.10.720.80">
    <property type="match status" value="1"/>
</dbReference>
<name>A0ABP0F205_CLALP</name>
<proteinExistence type="predicted"/>
<evidence type="ECO:0000256" key="1">
    <source>
        <dbReference type="ARBA" id="ARBA00022553"/>
    </source>
</evidence>